<name>A0A9J6A3F4_SOLCO</name>
<protein>
    <submittedName>
        <fullName evidence="2">Uncharacterized protein</fullName>
    </submittedName>
</protein>
<dbReference type="Proteomes" id="UP000824120">
    <property type="component" value="Chromosome 3"/>
</dbReference>
<proteinExistence type="predicted"/>
<reference evidence="2 3" key="1">
    <citation type="submission" date="2020-09" db="EMBL/GenBank/DDBJ databases">
        <title>De no assembly of potato wild relative species, Solanum commersonii.</title>
        <authorList>
            <person name="Cho K."/>
        </authorList>
    </citation>
    <scope>NUCLEOTIDE SEQUENCE [LARGE SCALE GENOMIC DNA]</scope>
    <source>
        <strain evidence="2">LZ3.2</strain>
        <tissue evidence="2">Leaf</tissue>
    </source>
</reference>
<gene>
    <name evidence="2" type="ORF">H5410_018455</name>
</gene>
<feature type="region of interest" description="Disordered" evidence="1">
    <location>
        <begin position="1"/>
        <end position="36"/>
    </location>
</feature>
<dbReference type="EMBL" id="JACXVP010000003">
    <property type="protein sequence ID" value="KAG5618631.1"/>
    <property type="molecule type" value="Genomic_DNA"/>
</dbReference>
<evidence type="ECO:0000256" key="1">
    <source>
        <dbReference type="SAM" id="MobiDB-lite"/>
    </source>
</evidence>
<sequence length="110" mass="11904">MVSELGGMAIEDGLTGVSTDRASAERDNGGNESLGHVRADCNKLKKDNCYLLIGYPDNFKGKKKVNTVMGDCIKPQRQMSNMQDHVDWKAHTTIGEQSPGGNQGGNHVTQ</sequence>
<organism evidence="2 3">
    <name type="scientific">Solanum commersonii</name>
    <name type="common">Commerson's wild potato</name>
    <name type="synonym">Commerson's nightshade</name>
    <dbReference type="NCBI Taxonomy" id="4109"/>
    <lineage>
        <taxon>Eukaryota</taxon>
        <taxon>Viridiplantae</taxon>
        <taxon>Streptophyta</taxon>
        <taxon>Embryophyta</taxon>
        <taxon>Tracheophyta</taxon>
        <taxon>Spermatophyta</taxon>
        <taxon>Magnoliopsida</taxon>
        <taxon>eudicotyledons</taxon>
        <taxon>Gunneridae</taxon>
        <taxon>Pentapetalae</taxon>
        <taxon>asterids</taxon>
        <taxon>lamiids</taxon>
        <taxon>Solanales</taxon>
        <taxon>Solanaceae</taxon>
        <taxon>Solanoideae</taxon>
        <taxon>Solaneae</taxon>
        <taxon>Solanum</taxon>
    </lineage>
</organism>
<feature type="compositionally biased region" description="Polar residues" evidence="1">
    <location>
        <begin position="94"/>
        <end position="110"/>
    </location>
</feature>
<dbReference type="AlphaFoldDB" id="A0A9J6A3F4"/>
<comment type="caution">
    <text evidence="2">The sequence shown here is derived from an EMBL/GenBank/DDBJ whole genome shotgun (WGS) entry which is preliminary data.</text>
</comment>
<evidence type="ECO:0000313" key="2">
    <source>
        <dbReference type="EMBL" id="KAG5618631.1"/>
    </source>
</evidence>
<feature type="compositionally biased region" description="Basic and acidic residues" evidence="1">
    <location>
        <begin position="22"/>
        <end position="36"/>
    </location>
</feature>
<feature type="region of interest" description="Disordered" evidence="1">
    <location>
        <begin position="90"/>
        <end position="110"/>
    </location>
</feature>
<keyword evidence="3" id="KW-1185">Reference proteome</keyword>
<evidence type="ECO:0000313" key="3">
    <source>
        <dbReference type="Proteomes" id="UP000824120"/>
    </source>
</evidence>
<accession>A0A9J6A3F4</accession>